<name>A0A2M4B3E4_9DIPT</name>
<sequence length="99" mass="10774">MKCRNVSGLSVLFPLRFLVISQGRLDAAPNISPNGGIGWQTRRHKWTTGLLTHAFRHGCSASELDVSTIRVRHPSIISCPAHTGQGHATAARLKMVCLC</sequence>
<accession>A0A2M4B3E4</accession>
<organism evidence="2">
    <name type="scientific">Anopheles triannulatus</name>
    <dbReference type="NCBI Taxonomy" id="58253"/>
    <lineage>
        <taxon>Eukaryota</taxon>
        <taxon>Metazoa</taxon>
        <taxon>Ecdysozoa</taxon>
        <taxon>Arthropoda</taxon>
        <taxon>Hexapoda</taxon>
        <taxon>Insecta</taxon>
        <taxon>Pterygota</taxon>
        <taxon>Neoptera</taxon>
        <taxon>Endopterygota</taxon>
        <taxon>Diptera</taxon>
        <taxon>Nematocera</taxon>
        <taxon>Culicoidea</taxon>
        <taxon>Culicidae</taxon>
        <taxon>Anophelinae</taxon>
        <taxon>Anopheles</taxon>
    </lineage>
</organism>
<dbReference type="AlphaFoldDB" id="A0A2M4B3E4"/>
<dbReference type="EMBL" id="GGFK01014017">
    <property type="protein sequence ID" value="MBW47338.1"/>
    <property type="molecule type" value="Transcribed_RNA"/>
</dbReference>
<feature type="signal peptide" evidence="1">
    <location>
        <begin position="1"/>
        <end position="23"/>
    </location>
</feature>
<keyword evidence="1" id="KW-0732">Signal</keyword>
<reference evidence="2" key="1">
    <citation type="submission" date="2018-01" db="EMBL/GenBank/DDBJ databases">
        <title>An insight into the sialome of Amazonian anophelines.</title>
        <authorList>
            <person name="Ribeiro J.M."/>
            <person name="Scarpassa V."/>
            <person name="Calvo E."/>
        </authorList>
    </citation>
    <scope>NUCLEOTIDE SEQUENCE</scope>
    <source>
        <tissue evidence="2">Salivary glands</tissue>
    </source>
</reference>
<feature type="chain" id="PRO_5014921507" evidence="1">
    <location>
        <begin position="24"/>
        <end position="99"/>
    </location>
</feature>
<evidence type="ECO:0000256" key="1">
    <source>
        <dbReference type="SAM" id="SignalP"/>
    </source>
</evidence>
<evidence type="ECO:0000313" key="2">
    <source>
        <dbReference type="EMBL" id="MBW47338.1"/>
    </source>
</evidence>
<protein>
    <submittedName>
        <fullName evidence="2">Putative secreted protein</fullName>
    </submittedName>
</protein>
<proteinExistence type="predicted"/>